<dbReference type="EMBL" id="BSXT01001360">
    <property type="protein sequence ID" value="GMF41650.1"/>
    <property type="molecule type" value="Genomic_DNA"/>
</dbReference>
<feature type="compositionally biased region" description="Polar residues" evidence="1">
    <location>
        <begin position="10"/>
        <end position="21"/>
    </location>
</feature>
<feature type="compositionally biased region" description="Basic and acidic residues" evidence="1">
    <location>
        <begin position="80"/>
        <end position="105"/>
    </location>
</feature>
<reference evidence="2" key="1">
    <citation type="submission" date="2023-04" db="EMBL/GenBank/DDBJ databases">
        <title>Phytophthora fragariaefolia NBRC 109709.</title>
        <authorList>
            <person name="Ichikawa N."/>
            <person name="Sato H."/>
            <person name="Tonouchi N."/>
        </authorList>
    </citation>
    <scope>NUCLEOTIDE SEQUENCE</scope>
    <source>
        <strain evidence="2">NBRC 109709</strain>
    </source>
</reference>
<name>A0A9W6XN16_9STRA</name>
<gene>
    <name evidence="2" type="ORF">Pfra01_001329000</name>
</gene>
<proteinExistence type="predicted"/>
<accession>A0A9W6XN16</accession>
<comment type="caution">
    <text evidence="2">The sequence shown here is derived from an EMBL/GenBank/DDBJ whole genome shotgun (WGS) entry which is preliminary data.</text>
</comment>
<dbReference type="AlphaFoldDB" id="A0A9W6XN16"/>
<organism evidence="2 3">
    <name type="scientific">Phytophthora fragariaefolia</name>
    <dbReference type="NCBI Taxonomy" id="1490495"/>
    <lineage>
        <taxon>Eukaryota</taxon>
        <taxon>Sar</taxon>
        <taxon>Stramenopiles</taxon>
        <taxon>Oomycota</taxon>
        <taxon>Peronosporomycetes</taxon>
        <taxon>Peronosporales</taxon>
        <taxon>Peronosporaceae</taxon>
        <taxon>Phytophthora</taxon>
    </lineage>
</organism>
<sequence>MLAELHYQDGRTTQTEFTSARGSDHSDRSGDAGSEQGPDDSWRSNEEWGDEFPPDESGRHLAAANESERRAATEGTYARADNRQHRGDRLHHDFTRNSRPDDRQLGRGNRSRQYGP</sequence>
<evidence type="ECO:0000256" key="1">
    <source>
        <dbReference type="SAM" id="MobiDB-lite"/>
    </source>
</evidence>
<evidence type="ECO:0000313" key="3">
    <source>
        <dbReference type="Proteomes" id="UP001165121"/>
    </source>
</evidence>
<feature type="region of interest" description="Disordered" evidence="1">
    <location>
        <begin position="1"/>
        <end position="116"/>
    </location>
</feature>
<protein>
    <submittedName>
        <fullName evidence="2">Unnamed protein product</fullName>
    </submittedName>
</protein>
<keyword evidence="3" id="KW-1185">Reference proteome</keyword>
<evidence type="ECO:0000313" key="2">
    <source>
        <dbReference type="EMBL" id="GMF41650.1"/>
    </source>
</evidence>
<dbReference type="Proteomes" id="UP001165121">
    <property type="component" value="Unassembled WGS sequence"/>
</dbReference>